<keyword evidence="1" id="KW-0472">Membrane</keyword>
<proteinExistence type="predicted"/>
<sequence length="165" mass="18718">LSHIPPYIAVLSFSRASVYVTNILELRPTVPLYIQPRLATFCLPFLFFSSPPQKKTPSNPIFRYTITMSQAQLDTLNNKATYYHAQLDKELSKHAWLNDVEAKTKVSKVYIVLGAGSLLFIAIFFNLAGDFLTDLIGWVYPVSGRIEWVHDELMGTCRQDGFNGR</sequence>
<evidence type="ECO:0000256" key="1">
    <source>
        <dbReference type="SAM" id="Phobius"/>
    </source>
</evidence>
<dbReference type="AlphaFoldDB" id="A0A433QNW5"/>
<keyword evidence="1" id="KW-0812">Transmembrane</keyword>
<name>A0A433QNW5_9FUNG</name>
<accession>A0A433QNW5</accession>
<organism evidence="2 3">
    <name type="scientific">Jimgerdemannia flammicorona</name>
    <dbReference type="NCBI Taxonomy" id="994334"/>
    <lineage>
        <taxon>Eukaryota</taxon>
        <taxon>Fungi</taxon>
        <taxon>Fungi incertae sedis</taxon>
        <taxon>Mucoromycota</taxon>
        <taxon>Mucoromycotina</taxon>
        <taxon>Endogonomycetes</taxon>
        <taxon>Endogonales</taxon>
        <taxon>Endogonaceae</taxon>
        <taxon>Jimgerdemannia</taxon>
    </lineage>
</organism>
<comment type="caution">
    <text evidence="2">The sequence shown here is derived from an EMBL/GenBank/DDBJ whole genome shotgun (WGS) entry which is preliminary data.</text>
</comment>
<reference evidence="2 3" key="1">
    <citation type="journal article" date="2018" name="New Phytol.">
        <title>Phylogenomics of Endogonaceae and evolution of mycorrhizas within Mucoromycota.</title>
        <authorList>
            <person name="Chang Y."/>
            <person name="Desiro A."/>
            <person name="Na H."/>
            <person name="Sandor L."/>
            <person name="Lipzen A."/>
            <person name="Clum A."/>
            <person name="Barry K."/>
            <person name="Grigoriev I.V."/>
            <person name="Martin F.M."/>
            <person name="Stajich J.E."/>
            <person name="Smith M.E."/>
            <person name="Bonito G."/>
            <person name="Spatafora J.W."/>
        </authorList>
    </citation>
    <scope>NUCLEOTIDE SEQUENCE [LARGE SCALE GENOMIC DNA]</scope>
    <source>
        <strain evidence="2 3">AD002</strain>
    </source>
</reference>
<protein>
    <submittedName>
        <fullName evidence="2">Uncharacterized protein</fullName>
    </submittedName>
</protein>
<feature type="transmembrane region" description="Helical" evidence="1">
    <location>
        <begin position="109"/>
        <end position="128"/>
    </location>
</feature>
<dbReference type="EMBL" id="RBNJ01002919">
    <property type="protein sequence ID" value="RUS31475.1"/>
    <property type="molecule type" value="Genomic_DNA"/>
</dbReference>
<dbReference type="Proteomes" id="UP000274822">
    <property type="component" value="Unassembled WGS sequence"/>
</dbReference>
<gene>
    <name evidence="2" type="ORF">BC938DRAFT_477739</name>
</gene>
<keyword evidence="3" id="KW-1185">Reference proteome</keyword>
<feature type="non-terminal residue" evidence="2">
    <location>
        <position position="1"/>
    </location>
</feature>
<keyword evidence="1" id="KW-1133">Transmembrane helix</keyword>
<evidence type="ECO:0000313" key="3">
    <source>
        <dbReference type="Proteomes" id="UP000274822"/>
    </source>
</evidence>
<evidence type="ECO:0000313" key="2">
    <source>
        <dbReference type="EMBL" id="RUS31475.1"/>
    </source>
</evidence>